<dbReference type="InterPro" id="IPR004113">
    <property type="entry name" value="FAD-bd_oxidored_4_C"/>
</dbReference>
<dbReference type="Proteomes" id="UP000298050">
    <property type="component" value="Unassembled WGS sequence"/>
</dbReference>
<protein>
    <submittedName>
        <fullName evidence="7">FAD-binding oxidoreductase</fullName>
    </submittedName>
</protein>
<sequence>MDTVTALRELIGEKAVLDAAELAERPAGIWRPDKLRGEALALPRTTAEVASVLRWCHAHGARVVTQGGLTGLVHGADTEPGDVILSLERMREIEVIDPRQRCATAQAGVPLQALQEAVEPHGLMFPLDLGARGSATLGGNAATNAGGNRVIRYGMMRNMVLGLEVVLPDGIVLSDMNCLIKNNAGYDLKHLFIGSEGTLGVITRLVLRLWEAPLSHNMALAGLESFDAVAALLKHMDANLGGTLSAFEGLWRDFYRLVTTAPAQGRPPIAGDYPYYVLLESQGADPELDAQRFERALESAFEAGLLADAAIARSESDCADFWALRDDVEQVFNGGFPLVFDISLPIAEMEGYVDGLAAALPAAIGEHKLWVWGHLGDGNLHLAIQVPVEAAERLRPLAEEQVYAPLAAFRGSVSAEHGIGLEKKPWLPVSRAAGEIALMRSLKQTLDPQGLLNPGKIFDPA</sequence>
<dbReference type="InterPro" id="IPR016169">
    <property type="entry name" value="FAD-bd_PCMH_sub2"/>
</dbReference>
<dbReference type="InterPro" id="IPR016166">
    <property type="entry name" value="FAD-bd_PCMH"/>
</dbReference>
<dbReference type="SUPFAM" id="SSF56176">
    <property type="entry name" value="FAD-binding/transporter-associated domain-like"/>
    <property type="match status" value="1"/>
</dbReference>
<evidence type="ECO:0000256" key="3">
    <source>
        <dbReference type="ARBA" id="ARBA00022630"/>
    </source>
</evidence>
<evidence type="ECO:0000259" key="6">
    <source>
        <dbReference type="PROSITE" id="PS51387"/>
    </source>
</evidence>
<accession>A0A4Z0M257</accession>
<dbReference type="InterPro" id="IPR016164">
    <property type="entry name" value="FAD-linked_Oxase-like_C"/>
</dbReference>
<dbReference type="Gene3D" id="3.30.465.10">
    <property type="match status" value="1"/>
</dbReference>
<dbReference type="InterPro" id="IPR016167">
    <property type="entry name" value="FAD-bd_PCMH_sub1"/>
</dbReference>
<dbReference type="GO" id="GO:0022904">
    <property type="term" value="P:respiratory electron transport chain"/>
    <property type="evidence" value="ECO:0007669"/>
    <property type="project" value="TreeGrafter"/>
</dbReference>
<dbReference type="GO" id="GO:0016491">
    <property type="term" value="F:oxidoreductase activity"/>
    <property type="evidence" value="ECO:0007669"/>
    <property type="project" value="UniProtKB-KW"/>
</dbReference>
<dbReference type="Pfam" id="PF02913">
    <property type="entry name" value="FAD-oxidase_C"/>
    <property type="match status" value="1"/>
</dbReference>
<dbReference type="InterPro" id="IPR016171">
    <property type="entry name" value="Vanillyl_alc_oxidase_C-sub2"/>
</dbReference>
<dbReference type="GO" id="GO:0071949">
    <property type="term" value="F:FAD binding"/>
    <property type="evidence" value="ECO:0007669"/>
    <property type="project" value="InterPro"/>
</dbReference>
<dbReference type="Gene3D" id="1.10.45.10">
    <property type="entry name" value="Vanillyl-alcohol Oxidase, Chain A, domain 4"/>
    <property type="match status" value="1"/>
</dbReference>
<dbReference type="Pfam" id="PF01565">
    <property type="entry name" value="FAD_binding_4"/>
    <property type="match status" value="1"/>
</dbReference>
<dbReference type="InterPro" id="IPR051264">
    <property type="entry name" value="FAD-oxidored/transferase_4"/>
</dbReference>
<evidence type="ECO:0000313" key="8">
    <source>
        <dbReference type="Proteomes" id="UP000298050"/>
    </source>
</evidence>
<evidence type="ECO:0000256" key="1">
    <source>
        <dbReference type="ARBA" id="ARBA00001974"/>
    </source>
</evidence>
<keyword evidence="5" id="KW-0560">Oxidoreductase</keyword>
<dbReference type="RefSeq" id="WP_135443836.1">
    <property type="nucleotide sequence ID" value="NZ_SRLE01000007.1"/>
</dbReference>
<dbReference type="Gene3D" id="3.30.70.2740">
    <property type="match status" value="1"/>
</dbReference>
<dbReference type="OrthoDB" id="9811557at2"/>
<evidence type="ECO:0000256" key="4">
    <source>
        <dbReference type="ARBA" id="ARBA00022827"/>
    </source>
</evidence>
<evidence type="ECO:0000313" key="7">
    <source>
        <dbReference type="EMBL" id="TGD73560.1"/>
    </source>
</evidence>
<comment type="caution">
    <text evidence="7">The sequence shown here is derived from an EMBL/GenBank/DDBJ whole genome shotgun (WGS) entry which is preliminary data.</text>
</comment>
<dbReference type="FunFam" id="1.10.45.10:FF:000001">
    <property type="entry name" value="D-lactate dehydrogenase mitochondrial"/>
    <property type="match status" value="1"/>
</dbReference>
<organism evidence="7 8">
    <name type="scientific">Mangrovimicrobium sediminis</name>
    <dbReference type="NCBI Taxonomy" id="2562682"/>
    <lineage>
        <taxon>Bacteria</taxon>
        <taxon>Pseudomonadati</taxon>
        <taxon>Pseudomonadota</taxon>
        <taxon>Gammaproteobacteria</taxon>
        <taxon>Cellvibrionales</taxon>
        <taxon>Halieaceae</taxon>
        <taxon>Mangrovimicrobium</taxon>
    </lineage>
</organism>
<comment type="cofactor">
    <cofactor evidence="1">
        <name>FAD</name>
        <dbReference type="ChEBI" id="CHEBI:57692"/>
    </cofactor>
</comment>
<gene>
    <name evidence="7" type="ORF">E4634_11075</name>
</gene>
<evidence type="ECO:0000256" key="2">
    <source>
        <dbReference type="ARBA" id="ARBA00008000"/>
    </source>
</evidence>
<dbReference type="PANTHER" id="PTHR43716">
    <property type="entry name" value="D-2-HYDROXYGLUTARATE DEHYDROGENASE, MITOCHONDRIAL"/>
    <property type="match status" value="1"/>
</dbReference>
<comment type="similarity">
    <text evidence="2">Belongs to the FAD-binding oxidoreductase/transferase type 4 family.</text>
</comment>
<keyword evidence="3" id="KW-0285">Flavoprotein</keyword>
<keyword evidence="4" id="KW-0274">FAD</keyword>
<dbReference type="InterPro" id="IPR006094">
    <property type="entry name" value="Oxid_FAD_bind_N"/>
</dbReference>
<reference evidence="7 8" key="1">
    <citation type="submission" date="2019-04" db="EMBL/GenBank/DDBJ databases">
        <title>Taxonomy of novel Haliea sp. from mangrove soil of West Coast of India.</title>
        <authorList>
            <person name="Verma A."/>
            <person name="Kumar P."/>
            <person name="Krishnamurthi S."/>
        </authorList>
    </citation>
    <scope>NUCLEOTIDE SEQUENCE [LARGE SCALE GENOMIC DNA]</scope>
    <source>
        <strain evidence="7 8">SAOS-164</strain>
    </source>
</reference>
<dbReference type="AlphaFoldDB" id="A0A4Z0M257"/>
<dbReference type="EMBL" id="SRLE01000007">
    <property type="protein sequence ID" value="TGD73560.1"/>
    <property type="molecule type" value="Genomic_DNA"/>
</dbReference>
<name>A0A4Z0M257_9GAMM</name>
<proteinExistence type="inferred from homology"/>
<dbReference type="PANTHER" id="PTHR43716:SF1">
    <property type="entry name" value="D-2-HYDROXYGLUTARATE DEHYDROGENASE, MITOCHONDRIAL"/>
    <property type="match status" value="1"/>
</dbReference>
<dbReference type="InterPro" id="IPR036318">
    <property type="entry name" value="FAD-bd_PCMH-like_sf"/>
</dbReference>
<feature type="domain" description="FAD-binding PCMH-type" evidence="6">
    <location>
        <begin position="33"/>
        <end position="212"/>
    </location>
</feature>
<dbReference type="SUPFAM" id="SSF55103">
    <property type="entry name" value="FAD-linked oxidases, C-terminal domain"/>
    <property type="match status" value="1"/>
</dbReference>
<dbReference type="Gene3D" id="3.30.70.2190">
    <property type="match status" value="1"/>
</dbReference>
<evidence type="ECO:0000256" key="5">
    <source>
        <dbReference type="ARBA" id="ARBA00023002"/>
    </source>
</evidence>
<dbReference type="Gene3D" id="3.30.43.10">
    <property type="entry name" value="Uridine Diphospho-n-acetylenolpyruvylglucosamine Reductase, domain 2"/>
    <property type="match status" value="1"/>
</dbReference>
<dbReference type="PROSITE" id="PS51387">
    <property type="entry name" value="FAD_PCMH"/>
    <property type="match status" value="1"/>
</dbReference>
<keyword evidence="8" id="KW-1185">Reference proteome</keyword>